<dbReference type="RefSeq" id="WP_256506790.1">
    <property type="nucleotide sequence ID" value="NZ_CP101740.1"/>
</dbReference>
<accession>A0ABY5L824</accession>
<reference evidence="1" key="1">
    <citation type="submission" date="2022-07" db="EMBL/GenBank/DDBJ databases">
        <title>Sphingomonas sp. nov., a novel bacterium isolated from the north slope of the Mount Everest.</title>
        <authorList>
            <person name="Cui X."/>
            <person name="Liu Y."/>
        </authorList>
    </citation>
    <scope>NUCLEOTIDE SEQUENCE</scope>
    <source>
        <strain evidence="1">S5-59</strain>
    </source>
</reference>
<dbReference type="Proteomes" id="UP001058533">
    <property type="component" value="Chromosome"/>
</dbReference>
<evidence type="ECO:0000313" key="1">
    <source>
        <dbReference type="EMBL" id="UUL82947.1"/>
    </source>
</evidence>
<gene>
    <name evidence="1" type="ORF">NMP03_01515</name>
</gene>
<keyword evidence="2" id="KW-1185">Reference proteome</keyword>
<dbReference type="EMBL" id="CP101740">
    <property type="protein sequence ID" value="UUL82947.1"/>
    <property type="molecule type" value="Genomic_DNA"/>
</dbReference>
<name>A0ABY5L824_9SPHN</name>
<organism evidence="1 2">
    <name type="scientific">Sphingomonas qomolangmaensis</name>
    <dbReference type="NCBI Taxonomy" id="2918765"/>
    <lineage>
        <taxon>Bacteria</taxon>
        <taxon>Pseudomonadati</taxon>
        <taxon>Pseudomonadota</taxon>
        <taxon>Alphaproteobacteria</taxon>
        <taxon>Sphingomonadales</taxon>
        <taxon>Sphingomonadaceae</taxon>
        <taxon>Sphingomonas</taxon>
    </lineage>
</organism>
<sequence>MKLLVAALATAAAQASPAVYPQQGAIGLAPPPGMAEAAGYTGFEDIATQRSIVLAELPPAAFDEMVRRLDTAPGGRLPNGVTLTGKGEAIIVADRTPARLYRGAQTVGGVAYTKWLLLAGGKTATALVTAQAPAATASAAAAGFEAALRSVRLRGAADLEASIAALPFAVGNRAGFRPVRTLMGSGLLLTDGPLDVDTDGAQPLVVVASSLGAVPVADRADFARKAVEATPELSRLTVLGAAVSSDGSLHTVAATAVDRARTITLRQHIRFLEGGGYIRIVCTSPVAEDIAGRCDRLAQSVTPRPR</sequence>
<proteinExistence type="predicted"/>
<evidence type="ECO:0000313" key="2">
    <source>
        <dbReference type="Proteomes" id="UP001058533"/>
    </source>
</evidence>
<protein>
    <submittedName>
        <fullName evidence="1">Uncharacterized protein</fullName>
    </submittedName>
</protein>